<keyword evidence="1" id="KW-0378">Hydrolase</keyword>
<dbReference type="EMBL" id="DYZL01000014">
    <property type="protein sequence ID" value="HJH42303.1"/>
    <property type="molecule type" value="Genomic_DNA"/>
</dbReference>
<dbReference type="CDD" id="cd03443">
    <property type="entry name" value="PaaI_thioesterase"/>
    <property type="match status" value="1"/>
</dbReference>
<dbReference type="PANTHER" id="PTHR42856:SF1">
    <property type="entry name" value="ACYL-COENZYME A THIOESTERASE PAAI"/>
    <property type="match status" value="1"/>
</dbReference>
<dbReference type="Proteomes" id="UP000236488">
    <property type="component" value="Unassembled WGS sequence"/>
</dbReference>
<organism evidence="4 5">
    <name type="scientific">Rubneribacter badeniensis</name>
    <dbReference type="NCBI Taxonomy" id="2070688"/>
    <lineage>
        <taxon>Bacteria</taxon>
        <taxon>Bacillati</taxon>
        <taxon>Actinomycetota</taxon>
        <taxon>Coriobacteriia</taxon>
        <taxon>Eggerthellales</taxon>
        <taxon>Eggerthellaceae</taxon>
        <taxon>Rubneribacter</taxon>
    </lineage>
</organism>
<reference evidence="3" key="3">
    <citation type="submission" date="2021-09" db="EMBL/GenBank/DDBJ databases">
        <authorList>
            <person name="Gilroy R."/>
        </authorList>
    </citation>
    <scope>NUCLEOTIDE SEQUENCE</scope>
    <source>
        <strain evidence="3">USAMLcec12-2067</strain>
    </source>
</reference>
<dbReference type="GO" id="GO:0016289">
    <property type="term" value="F:acyl-CoA hydrolase activity"/>
    <property type="evidence" value="ECO:0007669"/>
    <property type="project" value="TreeGrafter"/>
</dbReference>
<dbReference type="EMBL" id="PPEL01000081">
    <property type="protein sequence ID" value="PNV64606.1"/>
    <property type="molecule type" value="Genomic_DNA"/>
</dbReference>
<dbReference type="SUPFAM" id="SSF54637">
    <property type="entry name" value="Thioesterase/thiol ester dehydrase-isomerase"/>
    <property type="match status" value="1"/>
</dbReference>
<dbReference type="Pfam" id="PF03061">
    <property type="entry name" value="4HBT"/>
    <property type="match status" value="1"/>
</dbReference>
<evidence type="ECO:0000259" key="2">
    <source>
        <dbReference type="Pfam" id="PF03061"/>
    </source>
</evidence>
<dbReference type="InterPro" id="IPR006683">
    <property type="entry name" value="Thioestr_dom"/>
</dbReference>
<gene>
    <name evidence="4" type="ORF">C2L80_10975</name>
    <name evidence="3" type="ORF">K8V16_00720</name>
</gene>
<dbReference type="InterPro" id="IPR052723">
    <property type="entry name" value="Acyl-CoA_thioesterase_PaaI"/>
</dbReference>
<evidence type="ECO:0000313" key="3">
    <source>
        <dbReference type="EMBL" id="HJH42303.1"/>
    </source>
</evidence>
<dbReference type="InterPro" id="IPR029069">
    <property type="entry name" value="HotDog_dom_sf"/>
</dbReference>
<evidence type="ECO:0000256" key="1">
    <source>
        <dbReference type="ARBA" id="ARBA00022801"/>
    </source>
</evidence>
<keyword evidence="5" id="KW-1185">Reference proteome</keyword>
<dbReference type="RefSeq" id="WP_103263207.1">
    <property type="nucleotide sequence ID" value="NZ_PPEL01000081.1"/>
</dbReference>
<protein>
    <submittedName>
        <fullName evidence="4">PaaI family thioesterase</fullName>
    </submittedName>
</protein>
<accession>A0A2K2U2P9</accession>
<name>A0A2K2U2P9_9ACTN</name>
<comment type="caution">
    <text evidence="4">The sequence shown here is derived from an EMBL/GenBank/DDBJ whole genome shotgun (WGS) entry which is preliminary data.</text>
</comment>
<reference evidence="4 5" key="1">
    <citation type="journal article" date="2018" name="Int. J. Syst. Evol. Microbiol.">
        <title>Rubneribacter badeniensis gen. nov., sp. nov. and Enteroscipio rubneri gen. nov., sp. nov., new members of the Eggerthellaceae isolated from human faeces.</title>
        <authorList>
            <person name="Danylec N."/>
            <person name="Gobl A."/>
            <person name="Stoll D.A."/>
            <person name="Hetzer B."/>
            <person name="Kulling S.E."/>
            <person name="Huch M."/>
        </authorList>
    </citation>
    <scope>NUCLEOTIDE SEQUENCE [LARGE SCALE GENOMIC DNA]</scope>
    <source>
        <strain evidence="4 5">ResAG-85</strain>
    </source>
</reference>
<dbReference type="Gene3D" id="3.10.129.10">
    <property type="entry name" value="Hotdog Thioesterase"/>
    <property type="match status" value="1"/>
</dbReference>
<dbReference type="Proteomes" id="UP000789325">
    <property type="component" value="Unassembled WGS sequence"/>
</dbReference>
<sequence>MLSDNPSLAEIKAVFSEDRFATEAAGCRIVAAERGRAVAEMELADIHRNAMGNVMGGAIFTLADFALAVCCNVGEAPAVSVDSSVSFFRATKGAKLTAVATCDKPGRHLGFYTVAVTDDLGKDIARMTATCYR</sequence>
<dbReference type="InterPro" id="IPR003736">
    <property type="entry name" value="PAAI_dom"/>
</dbReference>
<dbReference type="NCBIfam" id="TIGR00369">
    <property type="entry name" value="unchar_dom_1"/>
    <property type="match status" value="1"/>
</dbReference>
<evidence type="ECO:0000313" key="4">
    <source>
        <dbReference type="EMBL" id="PNV64606.1"/>
    </source>
</evidence>
<proteinExistence type="predicted"/>
<dbReference type="PANTHER" id="PTHR42856">
    <property type="entry name" value="ACYL-COENZYME A THIOESTERASE PAAI"/>
    <property type="match status" value="1"/>
</dbReference>
<evidence type="ECO:0000313" key="5">
    <source>
        <dbReference type="Proteomes" id="UP000236488"/>
    </source>
</evidence>
<dbReference type="AlphaFoldDB" id="A0A2K2U2P9"/>
<feature type="domain" description="Thioesterase" evidence="2">
    <location>
        <begin position="51"/>
        <end position="121"/>
    </location>
</feature>
<reference evidence="3" key="2">
    <citation type="journal article" date="2021" name="PeerJ">
        <title>Extensive microbial diversity within the chicken gut microbiome revealed by metagenomics and culture.</title>
        <authorList>
            <person name="Gilroy R."/>
            <person name="Ravi A."/>
            <person name="Getino M."/>
            <person name="Pursley I."/>
            <person name="Horton D.L."/>
            <person name="Alikhan N.F."/>
            <person name="Baker D."/>
            <person name="Gharbi K."/>
            <person name="Hall N."/>
            <person name="Watson M."/>
            <person name="Adriaenssens E.M."/>
            <person name="Foster-Nyarko E."/>
            <person name="Jarju S."/>
            <person name="Secka A."/>
            <person name="Antonio M."/>
            <person name="Oren A."/>
            <person name="Chaudhuri R.R."/>
            <person name="La Ragione R."/>
            <person name="Hildebrand F."/>
            <person name="Pallen M.J."/>
        </authorList>
    </citation>
    <scope>NUCLEOTIDE SEQUENCE</scope>
    <source>
        <strain evidence="3">USAMLcec12-2067</strain>
    </source>
</reference>